<comment type="similarity">
    <text evidence="5 14 16">Belongs to the RNase HII family.</text>
</comment>
<dbReference type="InterPro" id="IPR001352">
    <property type="entry name" value="RNase_HII/HIII"/>
</dbReference>
<dbReference type="InterPro" id="IPR036397">
    <property type="entry name" value="RNaseH_sf"/>
</dbReference>
<feature type="binding site" evidence="14 15">
    <location>
        <position position="49"/>
    </location>
    <ligand>
        <name>a divalent metal cation</name>
        <dbReference type="ChEBI" id="CHEBI:60240"/>
    </ligand>
</feature>
<keyword evidence="10 14" id="KW-0479">Metal-binding</keyword>
<evidence type="ECO:0000256" key="4">
    <source>
        <dbReference type="ARBA" id="ARBA00004496"/>
    </source>
</evidence>
<dbReference type="RefSeq" id="WP_209736651.1">
    <property type="nucleotide sequence ID" value="NZ_CP072611.1"/>
</dbReference>
<evidence type="ECO:0000256" key="3">
    <source>
        <dbReference type="ARBA" id="ARBA00004065"/>
    </source>
</evidence>
<evidence type="ECO:0000256" key="15">
    <source>
        <dbReference type="PROSITE-ProRule" id="PRU01319"/>
    </source>
</evidence>
<evidence type="ECO:0000256" key="16">
    <source>
        <dbReference type="RuleBase" id="RU003515"/>
    </source>
</evidence>
<keyword evidence="13 14" id="KW-0464">Manganese</keyword>
<dbReference type="InterPro" id="IPR024567">
    <property type="entry name" value="RNase_HII/HIII_dom"/>
</dbReference>
<dbReference type="GO" id="GO:0004523">
    <property type="term" value="F:RNA-DNA hybrid ribonuclease activity"/>
    <property type="evidence" value="ECO:0007669"/>
    <property type="project" value="UniProtKB-EC"/>
</dbReference>
<dbReference type="PANTHER" id="PTHR10954">
    <property type="entry name" value="RIBONUCLEASE H2 SUBUNIT A"/>
    <property type="match status" value="1"/>
</dbReference>
<feature type="binding site" evidence="14 15">
    <location>
        <position position="140"/>
    </location>
    <ligand>
        <name>a divalent metal cation</name>
        <dbReference type="ChEBI" id="CHEBI:60240"/>
    </ligand>
</feature>
<dbReference type="EC" id="3.1.26.4" evidence="6 14"/>
<evidence type="ECO:0000256" key="7">
    <source>
        <dbReference type="ARBA" id="ARBA00019179"/>
    </source>
</evidence>
<comment type="cofactor">
    <cofactor evidence="2">
        <name>Mg(2+)</name>
        <dbReference type="ChEBI" id="CHEBI:18420"/>
    </cofactor>
</comment>
<comment type="cofactor">
    <cofactor evidence="14 15">
        <name>Mn(2+)</name>
        <dbReference type="ChEBI" id="CHEBI:29035"/>
    </cofactor>
    <cofactor evidence="14 15">
        <name>Mg(2+)</name>
        <dbReference type="ChEBI" id="CHEBI:18420"/>
    </cofactor>
    <text evidence="14 15">Manganese or magnesium. Binds 1 divalent metal ion per monomer in the absence of substrate. May bind a second metal ion after substrate binding.</text>
</comment>
<evidence type="ECO:0000256" key="5">
    <source>
        <dbReference type="ARBA" id="ARBA00007383"/>
    </source>
</evidence>
<keyword evidence="9 14" id="KW-0540">Nuclease</keyword>
<evidence type="ECO:0000313" key="20">
    <source>
        <dbReference type="Proteomes" id="UP001597371"/>
    </source>
</evidence>
<evidence type="ECO:0000256" key="14">
    <source>
        <dbReference type="HAMAP-Rule" id="MF_00052"/>
    </source>
</evidence>
<feature type="domain" description="RNase H type-2" evidence="18">
    <location>
        <begin position="43"/>
        <end position="231"/>
    </location>
</feature>
<keyword evidence="8 14" id="KW-0963">Cytoplasm</keyword>
<accession>A0ABW5CIT8</accession>
<dbReference type="PROSITE" id="PS51975">
    <property type="entry name" value="RNASE_H_2"/>
    <property type="match status" value="1"/>
</dbReference>
<reference evidence="20" key="1">
    <citation type="journal article" date="2019" name="Int. J. Syst. Evol. Microbiol.">
        <title>The Global Catalogue of Microorganisms (GCM) 10K type strain sequencing project: providing services to taxonomists for standard genome sequencing and annotation.</title>
        <authorList>
            <consortium name="The Broad Institute Genomics Platform"/>
            <consortium name="The Broad Institute Genome Sequencing Center for Infectious Disease"/>
            <person name="Wu L."/>
            <person name="Ma J."/>
        </authorList>
    </citation>
    <scope>NUCLEOTIDE SEQUENCE [LARGE SCALE GENOMIC DNA]</scope>
    <source>
        <strain evidence="20">ZS-35-S2</strain>
    </source>
</reference>
<protein>
    <recommendedName>
        <fullName evidence="7 14">Ribonuclease HII</fullName>
        <shortName evidence="14">RNase HII</shortName>
        <ecNumber evidence="6 14">3.1.26.4</ecNumber>
    </recommendedName>
</protein>
<dbReference type="Gene3D" id="3.30.420.10">
    <property type="entry name" value="Ribonuclease H-like superfamily/Ribonuclease H"/>
    <property type="match status" value="1"/>
</dbReference>
<keyword evidence="11 14" id="KW-0255">Endonuclease</keyword>
<dbReference type="PANTHER" id="PTHR10954:SF18">
    <property type="entry name" value="RIBONUCLEASE HII"/>
    <property type="match status" value="1"/>
</dbReference>
<organism evidence="19 20">
    <name type="scientific">Aureimonas populi</name>
    <dbReference type="NCBI Taxonomy" id="1701758"/>
    <lineage>
        <taxon>Bacteria</taxon>
        <taxon>Pseudomonadati</taxon>
        <taxon>Pseudomonadota</taxon>
        <taxon>Alphaproteobacteria</taxon>
        <taxon>Hyphomicrobiales</taxon>
        <taxon>Aurantimonadaceae</taxon>
        <taxon>Aureimonas</taxon>
    </lineage>
</organism>
<comment type="caution">
    <text evidence="19">The sequence shown here is derived from an EMBL/GenBank/DDBJ whole genome shotgun (WGS) entry which is preliminary data.</text>
</comment>
<dbReference type="InterPro" id="IPR022898">
    <property type="entry name" value="RNase_HII"/>
</dbReference>
<evidence type="ECO:0000259" key="18">
    <source>
        <dbReference type="PROSITE" id="PS51975"/>
    </source>
</evidence>
<comment type="subcellular location">
    <subcellularLocation>
        <location evidence="4 14">Cytoplasm</location>
    </subcellularLocation>
</comment>
<gene>
    <name evidence="14" type="primary">rnhB</name>
    <name evidence="19" type="ORF">ACFSKQ_07035</name>
</gene>
<comment type="catalytic activity">
    <reaction evidence="1 14 15 16">
        <text>Endonucleolytic cleavage to 5'-phosphomonoester.</text>
        <dbReference type="EC" id="3.1.26.4"/>
    </reaction>
</comment>
<feature type="compositionally biased region" description="Pro residues" evidence="17">
    <location>
        <begin position="12"/>
        <end position="28"/>
    </location>
</feature>
<evidence type="ECO:0000256" key="11">
    <source>
        <dbReference type="ARBA" id="ARBA00022759"/>
    </source>
</evidence>
<dbReference type="NCBIfam" id="NF000595">
    <property type="entry name" value="PRK00015.1-3"/>
    <property type="match status" value="1"/>
</dbReference>
<evidence type="ECO:0000256" key="12">
    <source>
        <dbReference type="ARBA" id="ARBA00022801"/>
    </source>
</evidence>
<name>A0ABW5CIT8_9HYPH</name>
<evidence type="ECO:0000256" key="1">
    <source>
        <dbReference type="ARBA" id="ARBA00000077"/>
    </source>
</evidence>
<evidence type="ECO:0000256" key="17">
    <source>
        <dbReference type="SAM" id="MobiDB-lite"/>
    </source>
</evidence>
<sequence length="231" mass="24362">MTRPCSDSPLLPSLPVPGEPASPLPHPGPDYALEEARLARGARLVAGIDEAGRGPLAGPVVTAAVILKAGAIPDGLDDSKKMAPEDRERLFPEILRWATVSVASSSAGEIDRLNIRQATLLAMCRAFAGLGTAPCHALIDGRDVPLPLLAKASAIVGGDARSLSIAAASIVAKVTRDRIMARLCASFPAYGFSRHMGYATKQHLGALEQHGPCPYHRMSFRPIRPPESLLV</sequence>
<feature type="compositionally biased region" description="Low complexity" evidence="17">
    <location>
        <begin position="1"/>
        <end position="11"/>
    </location>
</feature>
<dbReference type="HAMAP" id="MF_00052_B">
    <property type="entry name" value="RNase_HII_B"/>
    <property type="match status" value="1"/>
</dbReference>
<dbReference type="InterPro" id="IPR012337">
    <property type="entry name" value="RNaseH-like_sf"/>
</dbReference>
<dbReference type="EMBL" id="JBHUIJ010000006">
    <property type="protein sequence ID" value="MFD2237219.1"/>
    <property type="molecule type" value="Genomic_DNA"/>
</dbReference>
<evidence type="ECO:0000256" key="9">
    <source>
        <dbReference type="ARBA" id="ARBA00022722"/>
    </source>
</evidence>
<evidence type="ECO:0000256" key="10">
    <source>
        <dbReference type="ARBA" id="ARBA00022723"/>
    </source>
</evidence>
<feature type="region of interest" description="Disordered" evidence="17">
    <location>
        <begin position="1"/>
        <end position="30"/>
    </location>
</feature>
<evidence type="ECO:0000313" key="19">
    <source>
        <dbReference type="EMBL" id="MFD2237219.1"/>
    </source>
</evidence>
<dbReference type="SUPFAM" id="SSF53098">
    <property type="entry name" value="Ribonuclease H-like"/>
    <property type="match status" value="1"/>
</dbReference>
<dbReference type="Proteomes" id="UP001597371">
    <property type="component" value="Unassembled WGS sequence"/>
</dbReference>
<proteinExistence type="inferred from homology"/>
<comment type="function">
    <text evidence="3 14 16">Endonuclease that specifically degrades the RNA of RNA-DNA hybrids.</text>
</comment>
<dbReference type="Pfam" id="PF01351">
    <property type="entry name" value="RNase_HII"/>
    <property type="match status" value="1"/>
</dbReference>
<evidence type="ECO:0000256" key="6">
    <source>
        <dbReference type="ARBA" id="ARBA00012180"/>
    </source>
</evidence>
<evidence type="ECO:0000256" key="2">
    <source>
        <dbReference type="ARBA" id="ARBA00001946"/>
    </source>
</evidence>
<evidence type="ECO:0000256" key="8">
    <source>
        <dbReference type="ARBA" id="ARBA00022490"/>
    </source>
</evidence>
<keyword evidence="12 14" id="KW-0378">Hydrolase</keyword>
<dbReference type="CDD" id="cd07182">
    <property type="entry name" value="RNase_HII_bacteria_HII_like"/>
    <property type="match status" value="1"/>
</dbReference>
<feature type="binding site" evidence="14 15">
    <location>
        <position position="50"/>
    </location>
    <ligand>
        <name>a divalent metal cation</name>
        <dbReference type="ChEBI" id="CHEBI:60240"/>
    </ligand>
</feature>
<evidence type="ECO:0000256" key="13">
    <source>
        <dbReference type="ARBA" id="ARBA00023211"/>
    </source>
</evidence>
<keyword evidence="20" id="KW-1185">Reference proteome</keyword>